<dbReference type="SUPFAM" id="SSF52980">
    <property type="entry name" value="Restriction endonuclease-like"/>
    <property type="match status" value="1"/>
</dbReference>
<sequence length="911" mass="104642">MQSFLEETLLTIIEKEGSLENLIFVLPSKRAGTFLKNAISQHTDTTIFAPEIQSIEDFVETISGLAYASNTQQLFELYKAYESSVKGERDNFYAFSKWGTTLLQDFNEIDRYLVDTAKIFSHLNAVQEINHWSVEKENSTIITNYIAFWNSLEALYTAFNKGLKQEGLGHQGLVYRQACVNLGDYIEETKHSKHLFIGFNALNTAEELILETILEKTEAEIYWDLDEYFFNDPVHDAGFFIRQFNNKWRYFKDKPLQITKGQYLTEKNITITGVPKNVSQAKFVGNLLGEMHLEKKSMLTNTAVVLGDETLLNPLINAIPEEINGINITMGFPLHKSPLESLFTQLFEAYIRQDVKGWYYQQVITLLNHPYIQLLFSAEDSDNIADTICTEIKSRNWIYVDVPKLKLASHNNTTHLDLLFYTSNVTVPVFLKKCLTLITAIKEHVTVEGNGLELEYLYRFHQLFNQLNDLVIKYPFLDDLQSLFGLYKELLSSETLDFKGEPLKGLQIMGMLESRNLDFETVVLTSVNEGILPSGKSNNSFIPFDIKKLYGLPTYKEKDAVYTYHFYRLLQRAKNIHLVYNTEPDVLEGGEVSRLIRQLVADDNMSTYITESIAFPEIKSPEKKEVLIQKDTHLMELIKGIAAYGFSPTSLSNYIRNPLDFYKKNILKINELEEVEETVAANTFGTIVHETLDELYQPFLGKFLDPEKLNALLPSINAVVRKQFAKFYKNVSLEEGKNLIAYNVVLKYVENFIKLEIESAKRHKIKIIGLELALKTAINVPGINFPIHIKGKLDRIDEIDGVLRVIDYKTGKVEQRNLNLSSWEDIVEEYDKSKAFQLLCYAYMYNSEHPIDKVEAGIFSFKNIKAGILKFTDNKNTIITQDTLELFTKELQSLVYAICDPNTPFVEKEIK</sequence>
<dbReference type="InterPro" id="IPR011604">
    <property type="entry name" value="PDDEXK-like_dom_sf"/>
</dbReference>
<organism evidence="2 3">
    <name type="scientific">Cellulophaga fucicola</name>
    <dbReference type="NCBI Taxonomy" id="76595"/>
    <lineage>
        <taxon>Bacteria</taxon>
        <taxon>Pseudomonadati</taxon>
        <taxon>Bacteroidota</taxon>
        <taxon>Flavobacteriia</taxon>
        <taxon>Flavobacteriales</taxon>
        <taxon>Flavobacteriaceae</taxon>
        <taxon>Cellulophaga</taxon>
    </lineage>
</organism>
<evidence type="ECO:0000259" key="1">
    <source>
        <dbReference type="Pfam" id="PF12705"/>
    </source>
</evidence>
<dbReference type="SUPFAM" id="SSF52540">
    <property type="entry name" value="P-loop containing nucleoside triphosphate hydrolases"/>
    <property type="match status" value="1"/>
</dbReference>
<reference evidence="3" key="1">
    <citation type="submission" date="2016-11" db="EMBL/GenBank/DDBJ databases">
        <authorList>
            <person name="Varghese N."/>
            <person name="Submissions S."/>
        </authorList>
    </citation>
    <scope>NUCLEOTIDE SEQUENCE [LARGE SCALE GENOMIC DNA]</scope>
    <source>
        <strain evidence="3">DSM 24786</strain>
    </source>
</reference>
<proteinExistence type="predicted"/>
<dbReference type="InterPro" id="IPR027417">
    <property type="entry name" value="P-loop_NTPase"/>
</dbReference>
<dbReference type="Pfam" id="PF12705">
    <property type="entry name" value="PDDEXK_1"/>
    <property type="match status" value="1"/>
</dbReference>
<evidence type="ECO:0000313" key="2">
    <source>
        <dbReference type="EMBL" id="SFW54729.1"/>
    </source>
</evidence>
<keyword evidence="3" id="KW-1185">Reference proteome</keyword>
<dbReference type="AlphaFoldDB" id="A0A1K1Q4W4"/>
<evidence type="ECO:0000313" key="3">
    <source>
        <dbReference type="Proteomes" id="UP000183257"/>
    </source>
</evidence>
<dbReference type="STRING" id="76595.SAMN05660313_02329"/>
<dbReference type="Proteomes" id="UP000183257">
    <property type="component" value="Unassembled WGS sequence"/>
</dbReference>
<gene>
    <name evidence="2" type="ORF">SAMN05660313_02329</name>
</gene>
<protein>
    <submittedName>
        <fullName evidence="2">PD-(D/E)XK nuclease superfamily protein</fullName>
    </submittedName>
</protein>
<dbReference type="EMBL" id="FPIY01000003">
    <property type="protein sequence ID" value="SFW54729.1"/>
    <property type="molecule type" value="Genomic_DNA"/>
</dbReference>
<dbReference type="OrthoDB" id="9762792at2"/>
<name>A0A1K1Q4W4_9FLAO</name>
<dbReference type="InterPro" id="IPR038726">
    <property type="entry name" value="PDDEXK_AddAB-type"/>
</dbReference>
<dbReference type="RefSeq" id="WP_072303969.1">
    <property type="nucleotide sequence ID" value="NZ_FPIY01000003.1"/>
</dbReference>
<feature type="domain" description="PD-(D/E)XK endonuclease-like" evidence="1">
    <location>
        <begin position="646"/>
        <end position="904"/>
    </location>
</feature>
<accession>A0A1K1Q4W4</accession>
<dbReference type="Gene3D" id="3.90.320.10">
    <property type="match status" value="1"/>
</dbReference>
<dbReference type="InterPro" id="IPR011335">
    <property type="entry name" value="Restrct_endonuc-II-like"/>
</dbReference>